<dbReference type="GO" id="GO:0003677">
    <property type="term" value="F:DNA binding"/>
    <property type="evidence" value="ECO:0007669"/>
    <property type="project" value="UniProtKB-KW"/>
</dbReference>
<keyword evidence="6" id="KW-0540">Nuclease</keyword>
<proteinExistence type="inferred from homology"/>
<dbReference type="SUPFAM" id="SSF116734">
    <property type="entry name" value="DNA methylase specificity domain"/>
    <property type="match status" value="2"/>
</dbReference>
<dbReference type="AlphaFoldDB" id="A0AAW7AP64"/>
<dbReference type="GO" id="GO:0009307">
    <property type="term" value="P:DNA restriction-modification system"/>
    <property type="evidence" value="ECO:0007669"/>
    <property type="project" value="UniProtKB-KW"/>
</dbReference>
<dbReference type="EC" id="3.1.21.-" evidence="6"/>
<comment type="caution">
    <text evidence="6">The sequence shown here is derived from an EMBL/GenBank/DDBJ whole genome shotgun (WGS) entry which is preliminary data.</text>
</comment>
<keyword evidence="6" id="KW-0255">Endonuclease</keyword>
<keyword evidence="3" id="KW-0238">DNA-binding</keyword>
<gene>
    <name evidence="6" type="ORF">P1A27_14320</name>
</gene>
<reference evidence="6" key="2">
    <citation type="submission" date="2023-03" db="EMBL/GenBank/DDBJ databases">
        <authorList>
            <person name="Vazquez L."/>
            <person name="Rodriguez J."/>
            <person name="Mayo B."/>
            <person name="Florez A.B."/>
        </authorList>
    </citation>
    <scope>NUCLEOTIDE SEQUENCE</scope>
    <source>
        <strain evidence="6">5A3I</strain>
    </source>
</reference>
<accession>A0AAW7AP64</accession>
<evidence type="ECO:0000256" key="1">
    <source>
        <dbReference type="ARBA" id="ARBA00010923"/>
    </source>
</evidence>
<sequence length="391" mass="44991">MTNELANVPELRFTGFEDKWEETNLGNIANIVGGGTPKTEIPEYWNGEINWYSPVEIGDRNYVYESKNKITQLGLKKSSAKILPIGTVLFTARAGIGNTAILKKEGATNQGFQSIIPKEGVLDTYFIFSRTNELKRYGEIHGAGSTFVEISGKEMAKMPISIPVIKEQQKIGDFFSKLDQQIELEEQKLEKLEEQKKGYMQKLFSQELRFKDQDGNDYPKWEKKFIKDIFIFENNRRKPITSSLREKGLYPYYGATGIIDYVKDYLFNNEERLLIGEDGAKWGQFEKSSFIANGQYWVNNHAHVVKSNNHNLYFMNYYLNFKELRTFVTGNAPAKLTHANLCNINLEIPCLNEQGKISALLKSIDKKMNNQINKIVLLKRRKQGLLQKMFV</sequence>
<dbReference type="Gene3D" id="1.10.287.1120">
    <property type="entry name" value="Bipartite methylase S protein"/>
    <property type="match status" value="1"/>
</dbReference>
<protein>
    <submittedName>
        <fullName evidence="6">Restriction endonuclease subunit S</fullName>
        <ecNumber evidence="6">3.1.21.-</ecNumber>
    </submittedName>
</protein>
<name>A0AAW7AP64_9STAP</name>
<feature type="domain" description="Type I restriction modification DNA specificity" evidence="5">
    <location>
        <begin position="18"/>
        <end position="194"/>
    </location>
</feature>
<dbReference type="PANTHER" id="PTHR30408">
    <property type="entry name" value="TYPE-1 RESTRICTION ENZYME ECOKI SPECIFICITY PROTEIN"/>
    <property type="match status" value="1"/>
</dbReference>
<dbReference type="Gene3D" id="3.90.220.20">
    <property type="entry name" value="DNA methylase specificity domains"/>
    <property type="match status" value="2"/>
</dbReference>
<keyword evidence="6" id="KW-0378">Hydrolase</keyword>
<evidence type="ECO:0000256" key="4">
    <source>
        <dbReference type="SAM" id="Coils"/>
    </source>
</evidence>
<dbReference type="InterPro" id="IPR000055">
    <property type="entry name" value="Restrct_endonuc_typeI_TRD"/>
</dbReference>
<keyword evidence="4" id="KW-0175">Coiled coil</keyword>
<reference evidence="6" key="1">
    <citation type="journal article" date="2023" name="Int. J. Mol. Sci.">
        <title>Antibiotic Resistance/Susceptibility Profiles of Staphylococcus equorum Strains from Cheese, and Genome Analysis for Antibiotic Resistance Genes.</title>
        <authorList>
            <person name="Vazquez L."/>
            <person name="Srednik M.E."/>
            <person name="Rodriguez J."/>
            <person name="Florez A.B."/>
            <person name="Mayo B."/>
        </authorList>
    </citation>
    <scope>NUCLEOTIDE SEQUENCE</scope>
    <source>
        <strain evidence="6">5A3I</strain>
    </source>
</reference>
<feature type="domain" description="Type I restriction modification DNA specificity" evidence="5">
    <location>
        <begin position="220"/>
        <end position="374"/>
    </location>
</feature>
<evidence type="ECO:0000259" key="5">
    <source>
        <dbReference type="Pfam" id="PF01420"/>
    </source>
</evidence>
<feature type="coiled-coil region" evidence="4">
    <location>
        <begin position="175"/>
        <end position="209"/>
    </location>
</feature>
<dbReference type="InterPro" id="IPR044946">
    <property type="entry name" value="Restrct_endonuc_typeI_TRD_sf"/>
</dbReference>
<dbReference type="CDD" id="cd17262">
    <property type="entry name" value="RMtype1_S_Aco12261I-TRD2-CR2"/>
    <property type="match status" value="1"/>
</dbReference>
<dbReference type="RefSeq" id="WP_285324506.1">
    <property type="nucleotide sequence ID" value="NZ_JARGCJ010000031.1"/>
</dbReference>
<dbReference type="EMBL" id="JARGCK010000023">
    <property type="protein sequence ID" value="MDK9867102.1"/>
    <property type="molecule type" value="Genomic_DNA"/>
</dbReference>
<organism evidence="6 7">
    <name type="scientific">Staphylococcus equorum</name>
    <dbReference type="NCBI Taxonomy" id="246432"/>
    <lineage>
        <taxon>Bacteria</taxon>
        <taxon>Bacillati</taxon>
        <taxon>Bacillota</taxon>
        <taxon>Bacilli</taxon>
        <taxon>Bacillales</taxon>
        <taxon>Staphylococcaceae</taxon>
        <taxon>Staphylococcus</taxon>
    </lineage>
</organism>
<dbReference type="CDD" id="cd17273">
    <property type="entry name" value="RMtype1_S_EcoJA69PI-TRD1-CR1_like"/>
    <property type="match status" value="1"/>
</dbReference>
<evidence type="ECO:0000313" key="7">
    <source>
        <dbReference type="Proteomes" id="UP001174037"/>
    </source>
</evidence>
<evidence type="ECO:0000256" key="2">
    <source>
        <dbReference type="ARBA" id="ARBA00022747"/>
    </source>
</evidence>
<dbReference type="PANTHER" id="PTHR30408:SF12">
    <property type="entry name" value="TYPE I RESTRICTION ENZYME MJAVIII SPECIFICITY SUBUNIT"/>
    <property type="match status" value="1"/>
</dbReference>
<dbReference type="GO" id="GO:0004519">
    <property type="term" value="F:endonuclease activity"/>
    <property type="evidence" value="ECO:0007669"/>
    <property type="project" value="UniProtKB-KW"/>
</dbReference>
<dbReference type="Pfam" id="PF01420">
    <property type="entry name" value="Methylase_S"/>
    <property type="match status" value="2"/>
</dbReference>
<keyword evidence="2" id="KW-0680">Restriction system</keyword>
<dbReference type="Proteomes" id="UP001174037">
    <property type="component" value="Unassembled WGS sequence"/>
</dbReference>
<dbReference type="InterPro" id="IPR052021">
    <property type="entry name" value="Type-I_RS_S_subunit"/>
</dbReference>
<dbReference type="GO" id="GO:0016787">
    <property type="term" value="F:hydrolase activity"/>
    <property type="evidence" value="ECO:0007669"/>
    <property type="project" value="UniProtKB-KW"/>
</dbReference>
<evidence type="ECO:0000256" key="3">
    <source>
        <dbReference type="ARBA" id="ARBA00023125"/>
    </source>
</evidence>
<evidence type="ECO:0000313" key="6">
    <source>
        <dbReference type="EMBL" id="MDK9867102.1"/>
    </source>
</evidence>
<comment type="similarity">
    <text evidence="1">Belongs to the type-I restriction system S methylase family.</text>
</comment>